<name>A0A319EA84_ASPSB</name>
<dbReference type="VEuPathDB" id="FungiDB:BO78DRAFT_401945"/>
<evidence type="ECO:0000313" key="1">
    <source>
        <dbReference type="EMBL" id="PYI00604.1"/>
    </source>
</evidence>
<dbReference type="Proteomes" id="UP000248423">
    <property type="component" value="Unassembled WGS sequence"/>
</dbReference>
<reference evidence="1 2" key="1">
    <citation type="submission" date="2018-02" db="EMBL/GenBank/DDBJ databases">
        <title>The genomes of Aspergillus section Nigri reveals drivers in fungal speciation.</title>
        <authorList>
            <consortium name="DOE Joint Genome Institute"/>
            <person name="Vesth T.C."/>
            <person name="Nybo J."/>
            <person name="Theobald S."/>
            <person name="Brandl J."/>
            <person name="Frisvad J.C."/>
            <person name="Nielsen K.F."/>
            <person name="Lyhne E.K."/>
            <person name="Kogle M.E."/>
            <person name="Kuo A."/>
            <person name="Riley R."/>
            <person name="Clum A."/>
            <person name="Nolan M."/>
            <person name="Lipzen A."/>
            <person name="Salamov A."/>
            <person name="Henrissat B."/>
            <person name="Wiebenga A."/>
            <person name="De vries R.P."/>
            <person name="Grigoriev I.V."/>
            <person name="Mortensen U.H."/>
            <person name="Andersen M.R."/>
            <person name="Baker S.E."/>
        </authorList>
    </citation>
    <scope>NUCLEOTIDE SEQUENCE [LARGE SCALE GENOMIC DNA]</scope>
    <source>
        <strain evidence="1 2">CBS 121057</strain>
    </source>
</reference>
<proteinExistence type="predicted"/>
<dbReference type="AlphaFoldDB" id="A0A319EA84"/>
<accession>A0A319EA84</accession>
<protein>
    <submittedName>
        <fullName evidence="1">Uncharacterized protein</fullName>
    </submittedName>
</protein>
<sequence length="149" mass="16942">MTYMSSWHPIYNVPIVGGMFQNPIDGTIQTVTDNLVISGPPFVKATWINLNLNATFLITSTSFPPPVDQVFVAVADHVRDKAYTIESVNTSPYDMTVVCRSNLTQEAMSELLDRMKEDLWKDVHIPLEEMAEFEAFVEEERKENPRFGL</sequence>
<dbReference type="EMBL" id="KZ826443">
    <property type="protein sequence ID" value="PYI00604.1"/>
    <property type="molecule type" value="Genomic_DNA"/>
</dbReference>
<organism evidence="1 2">
    <name type="scientific">Aspergillus sclerotiicarbonarius (strain CBS 121057 / IBT 28362)</name>
    <dbReference type="NCBI Taxonomy" id="1448318"/>
    <lineage>
        <taxon>Eukaryota</taxon>
        <taxon>Fungi</taxon>
        <taxon>Dikarya</taxon>
        <taxon>Ascomycota</taxon>
        <taxon>Pezizomycotina</taxon>
        <taxon>Eurotiomycetes</taxon>
        <taxon>Eurotiomycetidae</taxon>
        <taxon>Eurotiales</taxon>
        <taxon>Aspergillaceae</taxon>
        <taxon>Aspergillus</taxon>
        <taxon>Aspergillus subgen. Circumdati</taxon>
    </lineage>
</organism>
<keyword evidence="2" id="KW-1185">Reference proteome</keyword>
<evidence type="ECO:0000313" key="2">
    <source>
        <dbReference type="Proteomes" id="UP000248423"/>
    </source>
</evidence>
<dbReference type="OrthoDB" id="3518210at2759"/>
<gene>
    <name evidence="1" type="ORF">BO78DRAFT_401945</name>
</gene>